<gene>
    <name evidence="14" type="ORF">SCD90_07530</name>
</gene>
<comment type="caution">
    <text evidence="14">The sequence shown here is derived from an EMBL/GenBank/DDBJ whole genome shotgun (WGS) entry which is preliminary data.</text>
</comment>
<keyword evidence="8 14" id="KW-0675">Receptor</keyword>
<dbReference type="InterPro" id="IPR036942">
    <property type="entry name" value="Beta-barrel_TonB_sf"/>
</dbReference>
<dbReference type="Pfam" id="PF00593">
    <property type="entry name" value="TonB_dep_Rec_b-barrel"/>
    <property type="match status" value="1"/>
</dbReference>
<evidence type="ECO:0000256" key="11">
    <source>
        <dbReference type="RuleBase" id="RU003357"/>
    </source>
</evidence>
<feature type="domain" description="TonB-dependent receptor plug" evidence="13">
    <location>
        <begin position="111"/>
        <end position="203"/>
    </location>
</feature>
<keyword evidence="9 10" id="KW-0998">Cell outer membrane</keyword>
<evidence type="ECO:0000256" key="5">
    <source>
        <dbReference type="ARBA" id="ARBA00022692"/>
    </source>
</evidence>
<evidence type="ECO:0000256" key="1">
    <source>
        <dbReference type="ARBA" id="ARBA00004571"/>
    </source>
</evidence>
<name>A0ABU4RM61_9HYPH</name>
<reference evidence="14 15" key="1">
    <citation type="submission" date="2023-11" db="EMBL/GenBank/DDBJ databases">
        <authorList>
            <person name="Bao R."/>
        </authorList>
    </citation>
    <scope>NUCLEOTIDE SEQUENCE [LARGE SCALE GENOMIC DNA]</scope>
    <source>
        <strain evidence="14 15">PJ23</strain>
    </source>
</reference>
<dbReference type="PANTHER" id="PTHR32552">
    <property type="entry name" value="FERRICHROME IRON RECEPTOR-RELATED"/>
    <property type="match status" value="1"/>
</dbReference>
<keyword evidence="3 10" id="KW-0813">Transport</keyword>
<evidence type="ECO:0000256" key="2">
    <source>
        <dbReference type="ARBA" id="ARBA00009810"/>
    </source>
</evidence>
<dbReference type="InterPro" id="IPR012910">
    <property type="entry name" value="Plug_dom"/>
</dbReference>
<dbReference type="RefSeq" id="WP_319844032.1">
    <property type="nucleotide sequence ID" value="NZ_JAXAFJ010000003.1"/>
</dbReference>
<sequence>MHRAKGRVEQLLTAGGHRHLRQTFLSGLSRSALTAPFIGGLLLGTLLASPASAQTAAGAVDVELETIEVQGAEQSGEGAATGRLGEVPPAYAGGQVATGGSLGILGTRSVLNTPFSTVNFTEKLIQDQQARTAADILINDPSVRLTTGSNGFDDTFQIRGFGVSSGDTAFNGLYGLIPSNRANAQYIQRIELLKGPAAFINGIPPGGSVGGSINIISKRAVDEPFTIVTPSFISEGNIGTAIDFNRRFGDNKEWGIRFNGVGRTGEASIEDGDWTSGVGALSVDYDGERFRWALDVITQNDYTDNFRPQMTIRPTVPFIPRPPDARSNWYPGTELEQHDHTIATFAEYDVTDWLTAYAGYGHRWGTNEQVFPDSRTAAVPATPTSPAIPASNGMDENGNFRVLNGFYDSETSTDSANAGLRAKFDTGAISHSLNVGFTGYFQKADNAYTPGAFSVPSNIYNPSPLPPITADRIDPYAASETTFKSYAASDTMSFFDDLVLFTAGVRHQQIRQQNFRTNPQRDDETDATSPLFGIVVKPLQNVSIYASYAEGLSQGAVINAPYANEGEILDPFKSEQQEVGVKVDWGRITTTAAIFQITRPTLITTADNFRAYDGEERRRGLELSAFGEIVPGLRGIAGVTFLDPELTNPANAAQRGNDVAGVPDFTASASLEWDTPWVDGLSVNGRVIYTSGSYLTNDNGLEFPDWTRVDLGARYETVVQDTPVTVRLNVENVFDETYWLTTGNFVTVASPRTFVGSVAMKF</sequence>
<dbReference type="Gene3D" id="2.170.130.10">
    <property type="entry name" value="TonB-dependent receptor, plug domain"/>
    <property type="match status" value="1"/>
</dbReference>
<evidence type="ECO:0000256" key="10">
    <source>
        <dbReference type="PROSITE-ProRule" id="PRU01360"/>
    </source>
</evidence>
<evidence type="ECO:0000259" key="12">
    <source>
        <dbReference type="Pfam" id="PF00593"/>
    </source>
</evidence>
<evidence type="ECO:0000256" key="9">
    <source>
        <dbReference type="ARBA" id="ARBA00023237"/>
    </source>
</evidence>
<dbReference type="PANTHER" id="PTHR32552:SF82">
    <property type="entry name" value="FCUA PROTEIN"/>
    <property type="match status" value="1"/>
</dbReference>
<dbReference type="CDD" id="cd01347">
    <property type="entry name" value="ligand_gated_channel"/>
    <property type="match status" value="1"/>
</dbReference>
<dbReference type="InterPro" id="IPR010105">
    <property type="entry name" value="TonB_sidphr_rcpt"/>
</dbReference>
<comment type="subcellular location">
    <subcellularLocation>
        <location evidence="1 10">Cell outer membrane</location>
        <topology evidence="1 10">Multi-pass membrane protein</topology>
    </subcellularLocation>
</comment>
<evidence type="ECO:0000256" key="8">
    <source>
        <dbReference type="ARBA" id="ARBA00023170"/>
    </source>
</evidence>
<dbReference type="Gene3D" id="2.40.170.20">
    <property type="entry name" value="TonB-dependent receptor, beta-barrel domain"/>
    <property type="match status" value="1"/>
</dbReference>
<dbReference type="EMBL" id="JAXAFJ010000003">
    <property type="protein sequence ID" value="MDX6805911.1"/>
    <property type="molecule type" value="Genomic_DNA"/>
</dbReference>
<keyword evidence="6 11" id="KW-0798">TonB box</keyword>
<evidence type="ECO:0000256" key="7">
    <source>
        <dbReference type="ARBA" id="ARBA00023136"/>
    </source>
</evidence>
<dbReference type="PROSITE" id="PS52016">
    <property type="entry name" value="TONB_DEPENDENT_REC_3"/>
    <property type="match status" value="1"/>
</dbReference>
<evidence type="ECO:0000313" key="15">
    <source>
        <dbReference type="Proteomes" id="UP001274321"/>
    </source>
</evidence>
<dbReference type="InterPro" id="IPR039426">
    <property type="entry name" value="TonB-dep_rcpt-like"/>
</dbReference>
<accession>A0ABU4RM61</accession>
<evidence type="ECO:0000256" key="3">
    <source>
        <dbReference type="ARBA" id="ARBA00022448"/>
    </source>
</evidence>
<dbReference type="Pfam" id="PF07715">
    <property type="entry name" value="Plug"/>
    <property type="match status" value="1"/>
</dbReference>
<dbReference type="InterPro" id="IPR000531">
    <property type="entry name" value="Beta-barrel_TonB"/>
</dbReference>
<comment type="similarity">
    <text evidence="2 10 11">Belongs to the TonB-dependent receptor family.</text>
</comment>
<protein>
    <submittedName>
        <fullName evidence="14">TonB-dependent siderophore receptor</fullName>
    </submittedName>
</protein>
<dbReference type="SUPFAM" id="SSF56935">
    <property type="entry name" value="Porins"/>
    <property type="match status" value="1"/>
</dbReference>
<organism evidence="14 15">
    <name type="scientific">Terrihabitans rhizophilus</name>
    <dbReference type="NCBI Taxonomy" id="3092662"/>
    <lineage>
        <taxon>Bacteria</taxon>
        <taxon>Pseudomonadati</taxon>
        <taxon>Pseudomonadota</taxon>
        <taxon>Alphaproteobacteria</taxon>
        <taxon>Hyphomicrobiales</taxon>
        <taxon>Terrihabitans</taxon>
    </lineage>
</organism>
<evidence type="ECO:0000313" key="14">
    <source>
        <dbReference type="EMBL" id="MDX6805911.1"/>
    </source>
</evidence>
<proteinExistence type="inferred from homology"/>
<keyword evidence="4 10" id="KW-1134">Transmembrane beta strand</keyword>
<evidence type="ECO:0000259" key="13">
    <source>
        <dbReference type="Pfam" id="PF07715"/>
    </source>
</evidence>
<evidence type="ECO:0000256" key="6">
    <source>
        <dbReference type="ARBA" id="ARBA00023077"/>
    </source>
</evidence>
<dbReference type="NCBIfam" id="TIGR01783">
    <property type="entry name" value="TonB-siderophor"/>
    <property type="match status" value="1"/>
</dbReference>
<keyword evidence="7 10" id="KW-0472">Membrane</keyword>
<dbReference type="InterPro" id="IPR037066">
    <property type="entry name" value="Plug_dom_sf"/>
</dbReference>
<dbReference type="Proteomes" id="UP001274321">
    <property type="component" value="Unassembled WGS sequence"/>
</dbReference>
<feature type="domain" description="TonB-dependent receptor-like beta-barrel" evidence="12">
    <location>
        <begin position="302"/>
        <end position="733"/>
    </location>
</feature>
<evidence type="ECO:0000256" key="4">
    <source>
        <dbReference type="ARBA" id="ARBA00022452"/>
    </source>
</evidence>
<keyword evidence="5 10" id="KW-0812">Transmembrane</keyword>
<keyword evidence="15" id="KW-1185">Reference proteome</keyword>